<gene>
    <name evidence="13" type="ORF">AT15_10200</name>
</gene>
<keyword evidence="8" id="KW-0238">DNA-binding</keyword>
<keyword evidence="5" id="KW-0347">Helicase</keyword>
<dbReference type="GO" id="GO:0033202">
    <property type="term" value="C:DNA helicase complex"/>
    <property type="evidence" value="ECO:0007669"/>
    <property type="project" value="TreeGrafter"/>
</dbReference>
<comment type="caution">
    <text evidence="13">The sequence shown here is derived from an EMBL/GenBank/DDBJ whole genome shotgun (WGS) entry which is preliminary data.</text>
</comment>
<dbReference type="InterPro" id="IPR049035">
    <property type="entry name" value="ADDB_N"/>
</dbReference>
<evidence type="ECO:0000313" key="13">
    <source>
        <dbReference type="EMBL" id="OAA30405.1"/>
    </source>
</evidence>
<dbReference type="EMBL" id="JFHK01000009">
    <property type="protein sequence ID" value="OAA30405.1"/>
    <property type="molecule type" value="Genomic_DNA"/>
</dbReference>
<dbReference type="OrthoDB" id="38522at2"/>
<dbReference type="Pfam" id="PF12705">
    <property type="entry name" value="PDDEXK_1"/>
    <property type="match status" value="1"/>
</dbReference>
<evidence type="ECO:0000256" key="1">
    <source>
        <dbReference type="ARBA" id="ARBA00022722"/>
    </source>
</evidence>
<keyword evidence="2" id="KW-0547">Nucleotide-binding</keyword>
<dbReference type="PANTHER" id="PTHR11070:SF49">
    <property type="entry name" value="ATP-DEPENDENT HELICASE_DEOXYRIBONUCLEASE SUBUNIT B"/>
    <property type="match status" value="1"/>
</dbReference>
<dbReference type="GO" id="GO:0003677">
    <property type="term" value="F:DNA binding"/>
    <property type="evidence" value="ECO:0007669"/>
    <property type="project" value="UniProtKB-KW"/>
</dbReference>
<dbReference type="AlphaFoldDB" id="A0A176K150"/>
<keyword evidence="3" id="KW-0227">DNA damage</keyword>
<evidence type="ECO:0000256" key="3">
    <source>
        <dbReference type="ARBA" id="ARBA00022763"/>
    </source>
</evidence>
<evidence type="ECO:0000256" key="8">
    <source>
        <dbReference type="ARBA" id="ARBA00023125"/>
    </source>
</evidence>
<dbReference type="Proteomes" id="UP000077339">
    <property type="component" value="Unassembled WGS sequence"/>
</dbReference>
<keyword evidence="4" id="KW-0378">Hydrolase</keyword>
<dbReference type="Pfam" id="PF13361">
    <property type="entry name" value="UvrD_C"/>
    <property type="match status" value="1"/>
</dbReference>
<keyword evidence="7" id="KW-0067">ATP-binding</keyword>
<feature type="domain" description="UvrD-like helicase C-terminal" evidence="11">
    <location>
        <begin position="273"/>
        <end position="642"/>
    </location>
</feature>
<keyword evidence="14" id="KW-1185">Reference proteome</keyword>
<evidence type="ECO:0000259" key="10">
    <source>
        <dbReference type="Pfam" id="PF12705"/>
    </source>
</evidence>
<protein>
    <recommendedName>
        <fullName evidence="15">DNA helicase</fullName>
    </recommendedName>
</protein>
<dbReference type="GO" id="GO:0005524">
    <property type="term" value="F:ATP binding"/>
    <property type="evidence" value="ECO:0007669"/>
    <property type="project" value="UniProtKB-KW"/>
</dbReference>
<organism evidence="13 14">
    <name type="scientific">Kosmotoga arenicorallina S304</name>
    <dbReference type="NCBI Taxonomy" id="1453497"/>
    <lineage>
        <taxon>Bacteria</taxon>
        <taxon>Thermotogati</taxon>
        <taxon>Thermotogota</taxon>
        <taxon>Thermotogae</taxon>
        <taxon>Kosmotogales</taxon>
        <taxon>Kosmotogaceae</taxon>
        <taxon>Kosmotoga</taxon>
    </lineage>
</organism>
<keyword evidence="9" id="KW-0234">DNA repair</keyword>
<evidence type="ECO:0000256" key="9">
    <source>
        <dbReference type="ARBA" id="ARBA00023204"/>
    </source>
</evidence>
<accession>A0A176K150</accession>
<dbReference type="GO" id="GO:0005829">
    <property type="term" value="C:cytosol"/>
    <property type="evidence" value="ECO:0007669"/>
    <property type="project" value="TreeGrafter"/>
</dbReference>
<dbReference type="InterPro" id="IPR014017">
    <property type="entry name" value="DNA_helicase_UvrD-like_C"/>
</dbReference>
<keyword evidence="1" id="KW-0540">Nuclease</keyword>
<dbReference type="InterPro" id="IPR038726">
    <property type="entry name" value="PDDEXK_AddAB-type"/>
</dbReference>
<dbReference type="GO" id="GO:0004527">
    <property type="term" value="F:exonuclease activity"/>
    <property type="evidence" value="ECO:0007669"/>
    <property type="project" value="UniProtKB-KW"/>
</dbReference>
<evidence type="ECO:0000259" key="11">
    <source>
        <dbReference type="Pfam" id="PF13361"/>
    </source>
</evidence>
<evidence type="ECO:0000259" key="12">
    <source>
        <dbReference type="Pfam" id="PF21445"/>
    </source>
</evidence>
<name>A0A176K150_9BACT</name>
<dbReference type="SUPFAM" id="SSF52540">
    <property type="entry name" value="P-loop containing nucleoside triphosphate hydrolases"/>
    <property type="match status" value="2"/>
</dbReference>
<dbReference type="Pfam" id="PF21445">
    <property type="entry name" value="ADDB_N"/>
    <property type="match status" value="1"/>
</dbReference>
<dbReference type="STRING" id="1453497.AT15_10200"/>
<evidence type="ECO:0000256" key="4">
    <source>
        <dbReference type="ARBA" id="ARBA00022801"/>
    </source>
</evidence>
<dbReference type="PANTHER" id="PTHR11070">
    <property type="entry name" value="UVRD / RECB / PCRA DNA HELICASE FAMILY MEMBER"/>
    <property type="match status" value="1"/>
</dbReference>
<evidence type="ECO:0000256" key="5">
    <source>
        <dbReference type="ARBA" id="ARBA00022806"/>
    </source>
</evidence>
<feature type="domain" description="PD-(D/E)XK endonuclease-like" evidence="10">
    <location>
        <begin position="755"/>
        <end position="1014"/>
    </location>
</feature>
<dbReference type="Gene3D" id="3.40.50.300">
    <property type="entry name" value="P-loop containing nucleotide triphosphate hydrolases"/>
    <property type="match status" value="2"/>
</dbReference>
<keyword evidence="6" id="KW-0269">Exonuclease</keyword>
<dbReference type="InterPro" id="IPR000212">
    <property type="entry name" value="DNA_helicase_UvrD/REP"/>
</dbReference>
<dbReference type="GO" id="GO:0043138">
    <property type="term" value="F:3'-5' DNA helicase activity"/>
    <property type="evidence" value="ECO:0007669"/>
    <property type="project" value="TreeGrafter"/>
</dbReference>
<evidence type="ECO:0008006" key="15">
    <source>
        <dbReference type="Google" id="ProtNLM"/>
    </source>
</evidence>
<dbReference type="Gene3D" id="3.90.320.10">
    <property type="match status" value="1"/>
</dbReference>
<dbReference type="RefSeq" id="WP_068347471.1">
    <property type="nucleotide sequence ID" value="NZ_JFHK01000009.1"/>
</dbReference>
<evidence type="ECO:0000256" key="2">
    <source>
        <dbReference type="ARBA" id="ARBA00022741"/>
    </source>
</evidence>
<reference evidence="13 14" key="1">
    <citation type="submission" date="2014-02" db="EMBL/GenBank/DDBJ databases">
        <title>Kosmotoga genome sequencing.</title>
        <authorList>
            <person name="Pollo S.M."/>
            <person name="Charchuk R."/>
            <person name="Nesbo C.L."/>
        </authorList>
    </citation>
    <scope>NUCLEOTIDE SEQUENCE [LARGE SCALE GENOMIC DNA]</scope>
    <source>
        <strain evidence="13 14">S304</strain>
    </source>
</reference>
<dbReference type="GO" id="GO:0000725">
    <property type="term" value="P:recombinational repair"/>
    <property type="evidence" value="ECO:0007669"/>
    <property type="project" value="TreeGrafter"/>
</dbReference>
<evidence type="ECO:0000313" key="14">
    <source>
        <dbReference type="Proteomes" id="UP000077339"/>
    </source>
</evidence>
<feature type="domain" description="ATP-dependent helicase/deoxyribonuclease subunit B N-terminal" evidence="12">
    <location>
        <begin position="6"/>
        <end position="233"/>
    </location>
</feature>
<evidence type="ECO:0000256" key="7">
    <source>
        <dbReference type="ARBA" id="ARBA00022840"/>
    </source>
</evidence>
<proteinExistence type="predicted"/>
<dbReference type="InterPro" id="IPR027417">
    <property type="entry name" value="P-loop_NTPase"/>
</dbReference>
<dbReference type="PATRIC" id="fig|1453497.3.peg.2018"/>
<evidence type="ECO:0000256" key="6">
    <source>
        <dbReference type="ARBA" id="ARBA00022839"/>
    </source>
</evidence>
<sequence>MELVYIIGPSASGKTKEVKNIVKELHSEDPFSYLFIGPTGTYTKNIREELLEELGTLVSSRFLPIDHFAVEVMKRFRPDMLHIDNHVARLFVSEILEELGRKELSGSPIFIEYIVDMIHDVKENGGFGELFSQDDELLPFLRAIYEKYAERMGKDLYDTFDAYLMAPEFIDELSFNEFGKVLVLDGFHDFTPALRTFLSTIALSFNKVYITVNEDEKRKDLFSETKSIFLFAEELLRKGQDLSGDFISESRQYLEHSHFPEKLSSFHKNFFSNLKTDRRNEGVKVVSAADVFSEVEFIAKEVKSLLEKGYEPGEISIVAEDFNEYEKLLSKKFEEYKVPFRSEGDTPLQDSYAIKLLLLPLETAVSGYRPEKLMAMIDFGYGGQFLDTRLFESVMVNSYLYYDFKRESYTRRFERWLSRLKSYKEYLLKKITSIEKFTDEEFQEGQKEPYQKIVDKIDTEIIPAVKKVFQVLEPLKSARKRDCRLFGGYFKAWREMLKLEESYEKAGNQKELRALDTFFNRVLPDLEKLLAYIGKRRLSPSEYHKYLSIRLRNESFKEWVNFSDRVEIQPLLSARFAKKAVKFFAGFRDGSYPSVKLNPLYSFSQYSENRPKDLLLTREKQQRLNFYLAVSRAEDLLYFTYPESTVEGEPILPSPYLKEVLLSAHVSSYSYGRSSGRKEGVIPTLDKAMSLEELKIAVARYFRTPLWMEVKSKAEKLSLAFDFESFFQDLSLFHRHFDWQIKDTSLIEKRISRVFSYSRLSTYQNCPFKFFLSYLLKLPMGTETLFELSELEEGNVYHAVLSEYFKGKERDLEKLISNQLKVVLDTDREIIFKFELQRLKEVLEKYLYEKEAKRPQKMKRDYIPAFFEISFGEKKNPIEIVEGIFLKGKIDRIDVDEESRTMYIIDYKRGEGSGEKDQLILYSIAAEKLFENEGYNVEGGTFRPLLGTKASKDSFVILNEEDGADEKIWKFLRNSFNREYIETKVKEITEGIFSGIFKPKILEERSYCFQCDYSKNARICPVLLWRKSMEEN</sequence>
<dbReference type="InterPro" id="IPR011604">
    <property type="entry name" value="PDDEXK-like_dom_sf"/>
</dbReference>